<accession>A0AC34QPH8</accession>
<proteinExistence type="predicted"/>
<protein>
    <submittedName>
        <fullName evidence="2">RRM domain-containing protein</fullName>
    </submittedName>
</protein>
<sequence length="599" mass="65589">MPKPLFFAYSVFDGAETDQANKIEEFESFNLRSDLENLGSLASTCKFIVATNEDVRQILHPAATAVRDEYWQLPNVFYSFVNADPLLLALYSNEKVLENNNNECSSSTVADRIRLISAALRNCVVDLENHVETVQQTYVSGVCVDSFVDNGLVVRTRGLPWQASDQDVALFFSGLNIAPGGIALCLSPDGRRNGEALVRFESCIHREMALARHRQFLHNRYIEVYRATGDDFLKVAVGSDLQAVQFASRQAAMIVRMRGLPFDCTEAQIEAFFGSDGESHGIIDQGILFVSRPDGRPSGDAFVLFADDASGKRALAKHKNRIGSRYIELFRTTQAEVQQVFNRSIRTSPQTTLQHLLPNILSHPKRDCIRLRGLPYEASVKDVADFLGPHSRRIAFQGVHMIFNNQGHPSGECFIQMDSESSAMNAAHSMHNKYMEIGKKKRYIEVFQCSAEEITTILNSASAGQISPNAASVSSTSSSAGSIFPNAAALLPIPAFRTTPASLGLLGAAQTPGLIAGATPFFPAPALTPDQILFASAQFGQFPLYSPEHLQLAAQIEASNQNANLIQQQIAAAHFQQQFSSGATLPPEFVPISSTLIHT</sequence>
<evidence type="ECO:0000313" key="2">
    <source>
        <dbReference type="WBParaSite" id="JU765_v2.g18104.t1"/>
    </source>
</evidence>
<dbReference type="Proteomes" id="UP000887576">
    <property type="component" value="Unplaced"/>
</dbReference>
<dbReference type="WBParaSite" id="JU765_v2.g18104.t1">
    <property type="protein sequence ID" value="JU765_v2.g18104.t1"/>
    <property type="gene ID" value="JU765_v2.g18104"/>
</dbReference>
<reference evidence="2" key="1">
    <citation type="submission" date="2022-11" db="UniProtKB">
        <authorList>
            <consortium name="WormBaseParasite"/>
        </authorList>
    </citation>
    <scope>IDENTIFICATION</scope>
</reference>
<evidence type="ECO:0000313" key="1">
    <source>
        <dbReference type="Proteomes" id="UP000887576"/>
    </source>
</evidence>
<name>A0AC34QPH8_9BILA</name>
<organism evidence="1 2">
    <name type="scientific">Panagrolaimus sp. JU765</name>
    <dbReference type="NCBI Taxonomy" id="591449"/>
    <lineage>
        <taxon>Eukaryota</taxon>
        <taxon>Metazoa</taxon>
        <taxon>Ecdysozoa</taxon>
        <taxon>Nematoda</taxon>
        <taxon>Chromadorea</taxon>
        <taxon>Rhabditida</taxon>
        <taxon>Tylenchina</taxon>
        <taxon>Panagrolaimomorpha</taxon>
        <taxon>Panagrolaimoidea</taxon>
        <taxon>Panagrolaimidae</taxon>
        <taxon>Panagrolaimus</taxon>
    </lineage>
</organism>